<protein>
    <submittedName>
        <fullName evidence="1">Uncharacterized conserved protein</fullName>
    </submittedName>
</protein>
<dbReference type="EMBL" id="AP011540">
    <property type="protein sequence ID" value="BAI65431.1"/>
    <property type="molecule type" value="Genomic_DNA"/>
</dbReference>
<dbReference type="AlphaFoldDB" id="D2NP63"/>
<dbReference type="STRING" id="680646.RMDY18_15990"/>
<sequence length="324" mass="36936">MVGRLQFRLPRETLLYLIKSGFQNVLSVRNTLLRSQSNTHSIQRTSTVLEAIHLIQMTLTGLQDDATTLPAAQARLHKTHIHTPLLVQLVIISHSTRHLVFKLLEQQLSTRTGNQIQAGANQGPATVGLTHTVLTVHKRRQQGQADVFHLRVQLAGFIRKRIAEVYQVHLRVLRDNRVHDRLSIRRKKDVVFGNQRPIGVTCNKVTPHLHMAKHATLLRGARVTMPTATEKLNVKFFISDVIIAVIHRRITDKALRRRTHRIERVETVRAIQAQNILQNLCHLFPSIAHPENLSNRRSQRLMMSFQNIRPPAQQKGSSILKISA</sequence>
<dbReference type="Proteomes" id="UP000001883">
    <property type="component" value="Chromosome"/>
</dbReference>
<keyword evidence="2" id="KW-1185">Reference proteome</keyword>
<dbReference type="HOGENOM" id="CLU_857613_0_0_11"/>
<proteinExistence type="predicted"/>
<gene>
    <name evidence="1" type="ordered locus">RMDY18_15990</name>
</gene>
<accession>D2NP63</accession>
<name>D2NP63_ROTMD</name>
<evidence type="ECO:0000313" key="2">
    <source>
        <dbReference type="Proteomes" id="UP000001883"/>
    </source>
</evidence>
<organism evidence="1 2">
    <name type="scientific">Rothia mucilaginosa (strain DY-18)</name>
    <name type="common">Stomatococcus mucilaginosus</name>
    <dbReference type="NCBI Taxonomy" id="680646"/>
    <lineage>
        <taxon>Bacteria</taxon>
        <taxon>Bacillati</taxon>
        <taxon>Actinomycetota</taxon>
        <taxon>Actinomycetes</taxon>
        <taxon>Micrococcales</taxon>
        <taxon>Micrococcaceae</taxon>
        <taxon>Rothia</taxon>
    </lineage>
</organism>
<evidence type="ECO:0000313" key="1">
    <source>
        <dbReference type="EMBL" id="BAI65431.1"/>
    </source>
</evidence>
<reference evidence="2" key="1">
    <citation type="submission" date="2009-07" db="EMBL/GenBank/DDBJ databases">
        <title>Complete genome sequence of Rothia mucilaginosa DJ.</title>
        <authorList>
            <person name="Yamane K."/>
            <person name="Nambu T."/>
            <person name="Mashimo C."/>
            <person name="Sugimori C."/>
            <person name="Yamanaka T."/>
            <person name="Leung K."/>
            <person name="Fukushima H."/>
        </authorList>
    </citation>
    <scope>NUCLEOTIDE SEQUENCE [LARGE SCALE GENOMIC DNA]</scope>
    <source>
        <strain evidence="2">DY-18</strain>
    </source>
</reference>
<reference evidence="1 2" key="3">
    <citation type="journal article" date="2010" name="Sequencing">
        <title>Complete Genome Sequence of Rothia mucilaginosa DY-18: A Clinical Isolate with Dense Meshwork-Like Structures from a Persistent Apical Periodontitis Lesion.</title>
        <authorList>
            <person name="Yamane K."/>
            <person name="Nambu T."/>
            <person name="Yamanaka T."/>
            <person name="Mashimo C."/>
            <person name="Sugimori C."/>
            <person name="Leung K.-P."/>
            <person name="Fukushima H."/>
        </authorList>
    </citation>
    <scope>NUCLEOTIDE SEQUENCE [LARGE SCALE GENOMIC DNA]</scope>
    <source>
        <strain evidence="1 2">DY-18</strain>
    </source>
</reference>
<reference evidence="1 2" key="2">
    <citation type="journal article" date="2010" name="J Osaka Dent Univ">
        <title>Isolation and identification of Rothia mucilaginosa from persistent apical periodontitis lesions.</title>
        <authorList>
            <person name="Yamane K."/>
            <person name="Yoshida M."/>
            <person name="Fujihira T."/>
            <person name="Baba T."/>
            <person name="Tsuji N."/>
            <person name="Hayashi H."/>
            <person name="Sugimori C."/>
            <person name="Yamanaka T."/>
            <person name="Mashimo C."/>
            <person name="Nambu T."/>
            <person name="Kawai H."/>
            <person name="Fukushima H."/>
        </authorList>
    </citation>
    <scope>NUCLEOTIDE SEQUENCE [LARGE SCALE GENOMIC DNA]</scope>
    <source>
        <strain evidence="1 2">DY-18</strain>
    </source>
</reference>
<dbReference type="KEGG" id="rmu:RMDY18_15990"/>